<dbReference type="KEGG" id="dpd:Deipe_4458"/>
<protein>
    <submittedName>
        <fullName evidence="1">Uncharacterized protein</fullName>
    </submittedName>
</protein>
<dbReference type="Proteomes" id="UP000010467">
    <property type="component" value="Plasmid pDEIPE02"/>
</dbReference>
<evidence type="ECO:0000313" key="2">
    <source>
        <dbReference type="Proteomes" id="UP000010467"/>
    </source>
</evidence>
<organism evidence="1 2">
    <name type="scientific">Deinococcus peraridilitoris (strain DSM 19664 / LMG 22246 / CIP 109416 / KR-200)</name>
    <dbReference type="NCBI Taxonomy" id="937777"/>
    <lineage>
        <taxon>Bacteria</taxon>
        <taxon>Thermotogati</taxon>
        <taxon>Deinococcota</taxon>
        <taxon>Deinococci</taxon>
        <taxon>Deinococcales</taxon>
        <taxon>Deinococcaceae</taxon>
        <taxon>Deinococcus</taxon>
    </lineage>
</organism>
<dbReference type="HOGENOM" id="CLU_3373361_0_0_0"/>
<geneLocation type="plasmid" evidence="1 2">
    <name>pDEIPE02</name>
</geneLocation>
<name>L0A7J2_DEIPD</name>
<keyword evidence="1" id="KW-0614">Plasmid</keyword>
<dbReference type="EMBL" id="CP003384">
    <property type="protein sequence ID" value="AFZ69786.1"/>
    <property type="molecule type" value="Genomic_DNA"/>
</dbReference>
<reference evidence="2" key="1">
    <citation type="submission" date="2012-03" db="EMBL/GenBank/DDBJ databases">
        <title>Complete sequence of plasmid 2 of Deinococcus peraridilitoris DSM 19664.</title>
        <authorList>
            <person name="Lucas S."/>
            <person name="Copeland A."/>
            <person name="Lapidus A."/>
            <person name="Glavina del Rio T."/>
            <person name="Dalin E."/>
            <person name="Tice H."/>
            <person name="Bruce D."/>
            <person name="Goodwin L."/>
            <person name="Pitluck S."/>
            <person name="Peters L."/>
            <person name="Mikhailova N."/>
            <person name="Lu M."/>
            <person name="Kyrpides N."/>
            <person name="Mavromatis K."/>
            <person name="Ivanova N."/>
            <person name="Brettin T."/>
            <person name="Detter J.C."/>
            <person name="Han C."/>
            <person name="Larimer F."/>
            <person name="Land M."/>
            <person name="Hauser L."/>
            <person name="Markowitz V."/>
            <person name="Cheng J.-F."/>
            <person name="Hugenholtz P."/>
            <person name="Woyke T."/>
            <person name="Wu D."/>
            <person name="Pukall R."/>
            <person name="Steenblock K."/>
            <person name="Brambilla E."/>
            <person name="Klenk H.-P."/>
            <person name="Eisen J.A."/>
        </authorList>
    </citation>
    <scope>NUCLEOTIDE SEQUENCE [LARGE SCALE GENOMIC DNA]</scope>
    <source>
        <strain evidence="2">DSM 19664 / LMG 22246 / CIP 109416 / KR-200</strain>
        <plasmid evidence="2">Plasmid pDEIPE02</plasmid>
    </source>
</reference>
<dbReference type="AlphaFoldDB" id="L0A7J2"/>
<sequence>MFPKFPGKGLGTSTDMLQFEERLSGTAFRPHVGV</sequence>
<proteinExistence type="predicted"/>
<accession>L0A7J2</accession>
<evidence type="ECO:0000313" key="1">
    <source>
        <dbReference type="EMBL" id="AFZ69786.1"/>
    </source>
</evidence>
<gene>
    <name evidence="1" type="ordered locus">Deipe_4458</name>
</gene>
<keyword evidence="2" id="KW-1185">Reference proteome</keyword>